<organism evidence="1 2">
    <name type="scientific">Fulvivirga kasyanovii</name>
    <dbReference type="NCBI Taxonomy" id="396812"/>
    <lineage>
        <taxon>Bacteria</taxon>
        <taxon>Pseudomonadati</taxon>
        <taxon>Bacteroidota</taxon>
        <taxon>Cytophagia</taxon>
        <taxon>Cytophagales</taxon>
        <taxon>Fulvivirgaceae</taxon>
        <taxon>Fulvivirga</taxon>
    </lineage>
</organism>
<protein>
    <submittedName>
        <fullName evidence="1">Uncharacterized protein</fullName>
    </submittedName>
</protein>
<reference evidence="1 2" key="1">
    <citation type="submission" date="2019-02" db="EMBL/GenBank/DDBJ databases">
        <authorList>
            <person name="Goldberg S.R."/>
            <person name="Haltli B.A."/>
            <person name="Correa H."/>
            <person name="Russell K.G."/>
        </authorList>
    </citation>
    <scope>NUCLEOTIDE SEQUENCE [LARGE SCALE GENOMIC DNA]</scope>
    <source>
        <strain evidence="1 2">JCM 16186</strain>
    </source>
</reference>
<dbReference type="RefSeq" id="WP_155168816.1">
    <property type="nucleotide sequence ID" value="NZ_BAAAFL010000021.1"/>
</dbReference>
<evidence type="ECO:0000313" key="2">
    <source>
        <dbReference type="Proteomes" id="UP000798808"/>
    </source>
</evidence>
<comment type="caution">
    <text evidence="1">The sequence shown here is derived from an EMBL/GenBank/DDBJ whole genome shotgun (WGS) entry which is preliminary data.</text>
</comment>
<sequence>MNCNAEKLVLTRNGAITQCRGCQRIGFTYKNLLIGFDLDQFLGFSRFLSKVNFEKYCIRCSESPPYLIINTCHHDIQFALNREEFEEFKDMSQQARLMLEVLGILS</sequence>
<dbReference type="EMBL" id="SMLW01000264">
    <property type="protein sequence ID" value="MTI23652.1"/>
    <property type="molecule type" value="Genomic_DNA"/>
</dbReference>
<keyword evidence="2" id="KW-1185">Reference proteome</keyword>
<dbReference type="Pfam" id="PF20391">
    <property type="entry name" value="DUF6686"/>
    <property type="match status" value="1"/>
</dbReference>
<dbReference type="Proteomes" id="UP000798808">
    <property type="component" value="Unassembled WGS sequence"/>
</dbReference>
<proteinExistence type="predicted"/>
<evidence type="ECO:0000313" key="1">
    <source>
        <dbReference type="EMBL" id="MTI23652.1"/>
    </source>
</evidence>
<accession>A0ABW9RIB5</accession>
<name>A0ABW9RIB5_9BACT</name>
<gene>
    <name evidence="1" type="ORF">E1163_01670</name>
</gene>
<dbReference type="InterPro" id="IPR046508">
    <property type="entry name" value="DUF6686"/>
</dbReference>